<evidence type="ECO:0000256" key="4">
    <source>
        <dbReference type="ARBA" id="ARBA00022475"/>
    </source>
</evidence>
<name>A0AAN0NHC6_9RHOB</name>
<comment type="subcellular location">
    <subcellularLocation>
        <location evidence="2">Cell membrane</location>
        <topology evidence="2">Multi-pass membrane protein</topology>
    </subcellularLocation>
</comment>
<keyword evidence="8" id="KW-0249">Electron transport</keyword>
<evidence type="ECO:0000256" key="5">
    <source>
        <dbReference type="ARBA" id="ARBA00022617"/>
    </source>
</evidence>
<dbReference type="GO" id="GO:0009055">
    <property type="term" value="F:electron transfer activity"/>
    <property type="evidence" value="ECO:0007669"/>
    <property type="project" value="InterPro"/>
</dbReference>
<dbReference type="Pfam" id="PF04264">
    <property type="entry name" value="YceI"/>
    <property type="match status" value="1"/>
</dbReference>
<keyword evidence="10" id="KW-0408">Iron</keyword>
<dbReference type="InterPro" id="IPR052168">
    <property type="entry name" value="Cytochrome_b561_oxidase"/>
</dbReference>
<organism evidence="15 16">
    <name type="scientific">Yoonia rhodophyticola</name>
    <dbReference type="NCBI Taxonomy" id="3137370"/>
    <lineage>
        <taxon>Bacteria</taxon>
        <taxon>Pseudomonadati</taxon>
        <taxon>Pseudomonadota</taxon>
        <taxon>Alphaproteobacteria</taxon>
        <taxon>Rhodobacterales</taxon>
        <taxon>Paracoccaceae</taxon>
        <taxon>Yoonia</taxon>
    </lineage>
</organism>
<dbReference type="AlphaFoldDB" id="A0AAN0NHC6"/>
<evidence type="ECO:0000313" key="15">
    <source>
        <dbReference type="EMBL" id="WZU66061.1"/>
    </source>
</evidence>
<evidence type="ECO:0000256" key="2">
    <source>
        <dbReference type="ARBA" id="ARBA00004651"/>
    </source>
</evidence>
<dbReference type="GO" id="GO:0046872">
    <property type="term" value="F:metal ion binding"/>
    <property type="evidence" value="ECO:0007669"/>
    <property type="project" value="UniProtKB-KW"/>
</dbReference>
<dbReference type="InterPro" id="IPR011577">
    <property type="entry name" value="Cyt_b561_bac/Ni-Hgenase"/>
</dbReference>
<reference evidence="15" key="1">
    <citation type="submission" date="2024-08" db="EMBL/GenBank/DDBJ databases">
        <title>Phylogenomic analyses of a clade within the roseobacter group suggest taxonomic reassignments of species of the genera Aestuariivita, Citreicella, Loktanella, Nautella, Pelagibaca, Ruegeria, Thalassobius, Thiobacimonas and Tropicibacter, and the proposal o.</title>
        <authorList>
            <person name="Jeon C.O."/>
        </authorList>
    </citation>
    <scope>NUCLEOTIDE SEQUENCE</scope>
    <source>
        <strain evidence="15">SS1-5</strain>
    </source>
</reference>
<dbReference type="Gene3D" id="1.20.950.20">
    <property type="entry name" value="Transmembrane di-heme cytochromes, Chain C"/>
    <property type="match status" value="1"/>
</dbReference>
<feature type="transmembrane region" description="Helical" evidence="13">
    <location>
        <begin position="17"/>
        <end position="38"/>
    </location>
</feature>
<dbReference type="PANTHER" id="PTHR30529">
    <property type="entry name" value="CYTOCHROME B561"/>
    <property type="match status" value="1"/>
</dbReference>
<evidence type="ECO:0000256" key="11">
    <source>
        <dbReference type="ARBA" id="ARBA00023136"/>
    </source>
</evidence>
<keyword evidence="5" id="KW-0349">Heme</keyword>
<proteinExistence type="inferred from homology"/>
<evidence type="ECO:0000256" key="13">
    <source>
        <dbReference type="SAM" id="Phobius"/>
    </source>
</evidence>
<dbReference type="InterPro" id="IPR016174">
    <property type="entry name" value="Di-haem_cyt_TM"/>
</dbReference>
<feature type="transmembrane region" description="Helical" evidence="13">
    <location>
        <begin position="59"/>
        <end position="76"/>
    </location>
</feature>
<dbReference type="Proteomes" id="UP001470809">
    <property type="component" value="Chromosome"/>
</dbReference>
<evidence type="ECO:0000313" key="16">
    <source>
        <dbReference type="Proteomes" id="UP001470809"/>
    </source>
</evidence>
<feature type="transmembrane region" description="Helical" evidence="13">
    <location>
        <begin position="96"/>
        <end position="114"/>
    </location>
</feature>
<evidence type="ECO:0000259" key="14">
    <source>
        <dbReference type="SMART" id="SM00867"/>
    </source>
</evidence>
<keyword evidence="3" id="KW-0813">Transport</keyword>
<dbReference type="EMBL" id="CP151767">
    <property type="protein sequence ID" value="WZU66061.1"/>
    <property type="molecule type" value="Genomic_DNA"/>
</dbReference>
<evidence type="ECO:0000256" key="3">
    <source>
        <dbReference type="ARBA" id="ARBA00022448"/>
    </source>
</evidence>
<evidence type="ECO:0000256" key="10">
    <source>
        <dbReference type="ARBA" id="ARBA00023004"/>
    </source>
</evidence>
<comment type="cofactor">
    <cofactor evidence="1">
        <name>heme b</name>
        <dbReference type="ChEBI" id="CHEBI:60344"/>
    </cofactor>
</comment>
<evidence type="ECO:0000256" key="12">
    <source>
        <dbReference type="ARBA" id="ARBA00037975"/>
    </source>
</evidence>
<dbReference type="PANTHER" id="PTHR30529:SF1">
    <property type="entry name" value="CYTOCHROME B561 HOMOLOG 2"/>
    <property type="match status" value="1"/>
</dbReference>
<evidence type="ECO:0000256" key="7">
    <source>
        <dbReference type="ARBA" id="ARBA00022723"/>
    </source>
</evidence>
<dbReference type="InterPro" id="IPR007372">
    <property type="entry name" value="Lipid/polyisoprenoid-bd_YceI"/>
</dbReference>
<dbReference type="GO" id="GO:0020037">
    <property type="term" value="F:heme binding"/>
    <property type="evidence" value="ECO:0007669"/>
    <property type="project" value="TreeGrafter"/>
</dbReference>
<feature type="transmembrane region" description="Helical" evidence="13">
    <location>
        <begin position="149"/>
        <end position="169"/>
    </location>
</feature>
<sequence length="398" mass="42117">MSTANTQTVYGSVTKTFHWLTALLIITIIPLGAIANRLPFETDAQIALKATLFSLHKTLGIIVFAVALGRIIWAITQTKPGPLHPERKAETLLAEIVHWLLYVSLVAVPLTGWIHHAATTGFAPILLPIGQGLPLVGKDEGTAELFAGLHWIWSKIMVGAILLHIAGALKHQIIDKDATLRRMWFGQSETPAVGPHHSSLAPPLAAVLIYAAATAAGAGAGILSHQSEQGGPALDAVASQWQVTNGEIAITVAQLGSPVTGSFEDWTSSITFDPDAQGKMGEVTTTIAITSLKLGSVSDQAMGADFFDATTFPTAVFQADIVQDGDGLRAEGTLRIKENEMPVSLPFDLTIAGDDAEMSGGTTLDRRDFAIGQSMSDESSLGFNVEVLISLNATRTAE</sequence>
<keyword evidence="9 13" id="KW-1133">Transmembrane helix</keyword>
<gene>
    <name evidence="15" type="ORF">AABB31_13325</name>
</gene>
<evidence type="ECO:0000256" key="6">
    <source>
        <dbReference type="ARBA" id="ARBA00022692"/>
    </source>
</evidence>
<dbReference type="InterPro" id="IPR036761">
    <property type="entry name" value="TTHA0802/YceI-like_sf"/>
</dbReference>
<evidence type="ECO:0000256" key="9">
    <source>
        <dbReference type="ARBA" id="ARBA00022989"/>
    </source>
</evidence>
<dbReference type="Gene3D" id="2.40.128.110">
    <property type="entry name" value="Lipid/polyisoprenoid-binding, YceI-like"/>
    <property type="match status" value="1"/>
</dbReference>
<feature type="domain" description="Lipid/polyisoprenoid-binding YceI-like" evidence="14">
    <location>
        <begin position="240"/>
        <end position="394"/>
    </location>
</feature>
<keyword evidence="7" id="KW-0479">Metal-binding</keyword>
<dbReference type="SUPFAM" id="SSF81342">
    <property type="entry name" value="Transmembrane di-heme cytochromes"/>
    <property type="match status" value="1"/>
</dbReference>
<keyword evidence="16" id="KW-1185">Reference proteome</keyword>
<comment type="similarity">
    <text evidence="12">Belongs to the cytochrome b561 family.</text>
</comment>
<dbReference type="SMART" id="SM00867">
    <property type="entry name" value="YceI"/>
    <property type="match status" value="1"/>
</dbReference>
<keyword evidence="11 13" id="KW-0472">Membrane</keyword>
<dbReference type="Pfam" id="PF01292">
    <property type="entry name" value="Ni_hydr_CYTB"/>
    <property type="match status" value="1"/>
</dbReference>
<evidence type="ECO:0000256" key="1">
    <source>
        <dbReference type="ARBA" id="ARBA00001970"/>
    </source>
</evidence>
<keyword evidence="4" id="KW-1003">Cell membrane</keyword>
<protein>
    <submittedName>
        <fullName evidence="15">Cytochrome b/b6 domain-containing protein</fullName>
    </submittedName>
</protein>
<accession>A0AAN0NHC6</accession>
<dbReference type="GO" id="GO:0022904">
    <property type="term" value="P:respiratory electron transport chain"/>
    <property type="evidence" value="ECO:0007669"/>
    <property type="project" value="InterPro"/>
</dbReference>
<evidence type="ECO:0000256" key="8">
    <source>
        <dbReference type="ARBA" id="ARBA00022982"/>
    </source>
</evidence>
<dbReference type="KEGG" id="yrh:AABB31_13325"/>
<keyword evidence="6 13" id="KW-0812">Transmembrane</keyword>
<dbReference type="SUPFAM" id="SSF101874">
    <property type="entry name" value="YceI-like"/>
    <property type="match status" value="1"/>
</dbReference>
<dbReference type="GO" id="GO:0005886">
    <property type="term" value="C:plasma membrane"/>
    <property type="evidence" value="ECO:0007669"/>
    <property type="project" value="UniProtKB-SubCell"/>
</dbReference>
<dbReference type="RefSeq" id="WP_342075388.1">
    <property type="nucleotide sequence ID" value="NZ_CP151767.2"/>
</dbReference>